<evidence type="ECO:0000256" key="4">
    <source>
        <dbReference type="ARBA" id="ARBA00022771"/>
    </source>
</evidence>
<dbReference type="PROSITE" id="PS50088">
    <property type="entry name" value="ANK_REPEAT"/>
    <property type="match status" value="3"/>
</dbReference>
<dbReference type="GO" id="GO:0016042">
    <property type="term" value="P:lipid catabolic process"/>
    <property type="evidence" value="ECO:0007669"/>
    <property type="project" value="UniProtKB-UniRule"/>
</dbReference>
<evidence type="ECO:0000256" key="8">
    <source>
        <dbReference type="ARBA" id="ARBA00023125"/>
    </source>
</evidence>
<evidence type="ECO:0000256" key="3">
    <source>
        <dbReference type="ARBA" id="ARBA00022723"/>
    </source>
</evidence>
<feature type="active site" description="Proton acceptor" evidence="13">
    <location>
        <position position="1727"/>
    </location>
</feature>
<keyword evidence="3" id="KW-0479">Metal-binding</keyword>
<dbReference type="InterPro" id="IPR002641">
    <property type="entry name" value="PNPLA_dom"/>
</dbReference>
<feature type="domain" description="Toprim" evidence="16">
    <location>
        <begin position="1"/>
        <end position="122"/>
    </location>
</feature>
<feature type="region of interest" description="Disordered" evidence="15">
    <location>
        <begin position="980"/>
        <end position="1023"/>
    </location>
</feature>
<keyword evidence="12" id="KW-0040">ANK repeat</keyword>
<dbReference type="PROSITE" id="PS00396">
    <property type="entry name" value="TOPO_IA_1"/>
    <property type="match status" value="1"/>
</dbReference>
<dbReference type="GO" id="GO:0006310">
    <property type="term" value="P:DNA recombination"/>
    <property type="evidence" value="ECO:0007669"/>
    <property type="project" value="TreeGrafter"/>
</dbReference>
<feature type="active site" description="Nucleophile" evidence="13">
    <location>
        <position position="1596"/>
    </location>
</feature>
<dbReference type="Gene3D" id="2.70.20.10">
    <property type="entry name" value="Topoisomerase I, domain 3"/>
    <property type="match status" value="1"/>
</dbReference>
<dbReference type="FunFam" id="3.40.50.140:FF:000003">
    <property type="entry name" value="DNA topoisomerase"/>
    <property type="match status" value="1"/>
</dbReference>
<feature type="compositionally biased region" description="Polar residues" evidence="15">
    <location>
        <begin position="746"/>
        <end position="818"/>
    </location>
</feature>
<feature type="compositionally biased region" description="Polar residues" evidence="15">
    <location>
        <begin position="714"/>
        <end position="724"/>
    </location>
</feature>
<dbReference type="SMART" id="SM00493">
    <property type="entry name" value="TOPRIM"/>
    <property type="match status" value="1"/>
</dbReference>
<keyword evidence="13" id="KW-0442">Lipid degradation</keyword>
<dbReference type="STRING" id="300112.A0A4S2KF58"/>
<gene>
    <name evidence="20" type="ORF">DBV15_05741</name>
</gene>
<feature type="domain" description="GRF-type" evidence="18">
    <location>
        <begin position="846"/>
        <end position="888"/>
    </location>
</feature>
<feature type="domain" description="GRF-type" evidence="18">
    <location>
        <begin position="936"/>
        <end position="978"/>
    </location>
</feature>
<evidence type="ECO:0000256" key="13">
    <source>
        <dbReference type="PROSITE-ProRule" id="PRU01161"/>
    </source>
</evidence>
<dbReference type="GO" id="GO:0006265">
    <property type="term" value="P:DNA topological change"/>
    <property type="evidence" value="ECO:0007669"/>
    <property type="project" value="InterPro"/>
</dbReference>
<proteinExistence type="inferred from homology"/>
<dbReference type="Pfam" id="PF00023">
    <property type="entry name" value="Ank"/>
    <property type="match status" value="1"/>
</dbReference>
<evidence type="ECO:0000256" key="6">
    <source>
        <dbReference type="ARBA" id="ARBA00023029"/>
    </source>
</evidence>
<dbReference type="GO" id="GO:0003917">
    <property type="term" value="F:DNA topoisomerase type I (single strand cut, ATP-independent) activity"/>
    <property type="evidence" value="ECO:0007669"/>
    <property type="project" value="UniProtKB-EC"/>
</dbReference>
<dbReference type="PANTHER" id="PTHR11390">
    <property type="entry name" value="PROKARYOTIC DNA TOPOISOMERASE"/>
    <property type="match status" value="1"/>
</dbReference>
<keyword evidence="5" id="KW-0862">Zinc</keyword>
<feature type="compositionally biased region" description="Low complexity" evidence="15">
    <location>
        <begin position="725"/>
        <end position="745"/>
    </location>
</feature>
<dbReference type="Proteomes" id="UP000310200">
    <property type="component" value="Unassembled WGS sequence"/>
</dbReference>
<dbReference type="Gene3D" id="3.40.1090.10">
    <property type="entry name" value="Cytosolic phospholipase A2 catalytic domain"/>
    <property type="match status" value="1"/>
</dbReference>
<feature type="domain" description="Topo IA-type catalytic" evidence="19">
    <location>
        <begin position="140"/>
        <end position="569"/>
    </location>
</feature>
<feature type="compositionally biased region" description="Basic residues" evidence="15">
    <location>
        <begin position="1010"/>
        <end position="1021"/>
    </location>
</feature>
<evidence type="ECO:0000313" key="21">
    <source>
        <dbReference type="Proteomes" id="UP000310200"/>
    </source>
</evidence>
<evidence type="ECO:0000256" key="15">
    <source>
        <dbReference type="SAM" id="MobiDB-lite"/>
    </source>
</evidence>
<feature type="short sequence motif" description="GXSXG" evidence="13">
    <location>
        <begin position="1594"/>
        <end position="1598"/>
    </location>
</feature>
<evidence type="ECO:0000259" key="17">
    <source>
        <dbReference type="PROSITE" id="PS51635"/>
    </source>
</evidence>
<keyword evidence="6" id="KW-0799">Topoisomerase</keyword>
<dbReference type="GO" id="GO:0006281">
    <property type="term" value="P:DNA repair"/>
    <property type="evidence" value="ECO:0007669"/>
    <property type="project" value="TreeGrafter"/>
</dbReference>
<evidence type="ECO:0000256" key="7">
    <source>
        <dbReference type="ARBA" id="ARBA00023098"/>
    </source>
</evidence>
<dbReference type="CDD" id="cd03362">
    <property type="entry name" value="TOPRIM_TopoIA_TopoIII"/>
    <property type="match status" value="1"/>
</dbReference>
<dbReference type="SUPFAM" id="SSF56712">
    <property type="entry name" value="Prokaryotic type I DNA topoisomerase"/>
    <property type="match status" value="1"/>
</dbReference>
<feature type="repeat" description="ANK" evidence="12">
    <location>
        <begin position="1310"/>
        <end position="1342"/>
    </location>
</feature>
<dbReference type="Gene3D" id="1.10.290.10">
    <property type="entry name" value="Topoisomerase I, domain 4"/>
    <property type="match status" value="1"/>
</dbReference>
<dbReference type="PROSITE" id="PS51635">
    <property type="entry name" value="PNPLA"/>
    <property type="match status" value="1"/>
</dbReference>
<dbReference type="InterPro" id="IPR000380">
    <property type="entry name" value="Topo_IA"/>
</dbReference>
<comment type="function">
    <text evidence="11">Releases the supercoiling and torsional tension of DNA introduced during the DNA replication and transcription by transiently cleaving and rejoining one strand of the DNA duplex. Introduces a single-strand break via transesterification at a target site in duplex DNA. The scissile phosphodiester is attacked by the catalytic tyrosine of the enzyme, resulting in the formation of a DNA-(5'-phosphotyrosyl)-enzyme intermediate and the expulsion of a 3'-OH DNA strand. The free DNA strand than undergoes passage around the unbroken strand thus removing DNA supercoils. Finally, in the religation step, the DNA 3'-OH attacks the covalent intermediate to expel the active-site tyrosine and restore the DNA phosphodiester backbone. Weakly relaxes negative supercoils and displays a distinct preference for binding single-stranded DNA.</text>
</comment>
<dbReference type="InterPro" id="IPR006171">
    <property type="entry name" value="TOPRIM_dom"/>
</dbReference>
<evidence type="ECO:0000256" key="12">
    <source>
        <dbReference type="PROSITE-ProRule" id="PRU00023"/>
    </source>
</evidence>
<dbReference type="PROSITE" id="PS50880">
    <property type="entry name" value="TOPRIM"/>
    <property type="match status" value="1"/>
</dbReference>
<dbReference type="GO" id="GO:0005634">
    <property type="term" value="C:nucleus"/>
    <property type="evidence" value="ECO:0007669"/>
    <property type="project" value="UniProtKB-ARBA"/>
</dbReference>
<dbReference type="Gene3D" id="1.10.460.10">
    <property type="entry name" value="Topoisomerase I, domain 2"/>
    <property type="match status" value="1"/>
</dbReference>
<dbReference type="InterPro" id="IPR003602">
    <property type="entry name" value="Topo_IA_DNA-bd_dom"/>
</dbReference>
<evidence type="ECO:0000256" key="10">
    <source>
        <dbReference type="ARBA" id="ARBA00023422"/>
    </source>
</evidence>
<evidence type="ECO:0000259" key="19">
    <source>
        <dbReference type="PROSITE" id="PS52039"/>
    </source>
</evidence>
<dbReference type="InterPro" id="IPR016035">
    <property type="entry name" value="Acyl_Trfase/lysoPLipase"/>
</dbReference>
<dbReference type="InterPro" id="IPR023405">
    <property type="entry name" value="Topo_IA_core_domain"/>
</dbReference>
<feature type="repeat" description="ANK" evidence="12">
    <location>
        <begin position="1401"/>
        <end position="1433"/>
    </location>
</feature>
<comment type="catalytic activity">
    <reaction evidence="10">
        <text>a 1,2-diacyl-sn-glycero-3-phosphocholine + H2O = a 1-acyl-sn-glycero-3-phosphocholine + a fatty acid + H(+)</text>
        <dbReference type="Rhea" id="RHEA:15801"/>
        <dbReference type="ChEBI" id="CHEBI:15377"/>
        <dbReference type="ChEBI" id="CHEBI:15378"/>
        <dbReference type="ChEBI" id="CHEBI:28868"/>
        <dbReference type="ChEBI" id="CHEBI:57643"/>
        <dbReference type="ChEBI" id="CHEBI:58168"/>
        <dbReference type="EC" id="3.1.1.4"/>
    </reaction>
    <physiologicalReaction direction="left-to-right" evidence="10">
        <dbReference type="Rhea" id="RHEA:15802"/>
    </physiologicalReaction>
</comment>
<dbReference type="InterPro" id="IPR002110">
    <property type="entry name" value="Ankyrin_rpt"/>
</dbReference>
<keyword evidence="13" id="KW-0378">Hydrolase</keyword>
<dbReference type="Gene3D" id="3.40.50.140">
    <property type="match status" value="1"/>
</dbReference>
<evidence type="ECO:0000256" key="14">
    <source>
        <dbReference type="PROSITE-ProRule" id="PRU01343"/>
    </source>
</evidence>
<comment type="caution">
    <text evidence="20">The sequence shown here is derived from an EMBL/GenBank/DDBJ whole genome shotgun (WGS) entry which is preliminary data.</text>
</comment>
<dbReference type="InterPro" id="IPR003601">
    <property type="entry name" value="Topo_IA_2"/>
</dbReference>
<evidence type="ECO:0000313" key="20">
    <source>
        <dbReference type="EMBL" id="TGZ48032.1"/>
    </source>
</evidence>
<dbReference type="Gene3D" id="1.25.40.20">
    <property type="entry name" value="Ankyrin repeat-containing domain"/>
    <property type="match status" value="2"/>
</dbReference>
<evidence type="ECO:0000259" key="18">
    <source>
        <dbReference type="PROSITE" id="PS51999"/>
    </source>
</evidence>
<feature type="region of interest" description="Disordered" evidence="15">
    <location>
        <begin position="712"/>
        <end position="834"/>
    </location>
</feature>
<dbReference type="Pfam" id="PF01751">
    <property type="entry name" value="Toprim"/>
    <property type="match status" value="1"/>
</dbReference>
<evidence type="ECO:0000256" key="9">
    <source>
        <dbReference type="ARBA" id="ARBA00023235"/>
    </source>
</evidence>
<sequence>MKREGFSVYNKIFEFNVQLWGQNCQMMMTSVTGHLLGYEFTGAYSKWHSCHPLSLFDAPVSKQCLDENYVKIKRTLEREIRFCDTLIIWTDCDREGENIGFEIIQVCQAVKRNIRVHRAKFSEITKQSVERALQTLGEPDKAMSDAVDVRSELDLRIGAAFTRFQTLRLQKVFPNTLGDMLISYGSCQFPTLGFVVERFLAISRFKSEPYWKLRVLDEREDMSVEFRWARVRLFEKMPCQIFLDMCLEQPEATVEKVTCKPKSKWRPLPLDTVELEKQGSRKLRINAKETMRIAERLYTQGLISYPRTETNIFPKELNLAPLVEQQVNHREWGDFARNLLDSGITPRQGKKSDEAHPPIHPTKYADNLQGPFLDRDLSIGNEAKVYEFVVRHFLACLSKNAEGRETTVEINIAGERFTANGLEIIAKNYLDVYVYEKWNSKQIHPYEQRQVFRPTSIDMVEEKTSAPNLLTEAELIALMDKHGIGTDATHAEHIDTIKSRQYVGLTDTQHFMPGKLGIGLVMGYDNMGFQMSKPHLRAELEKDLQLICQRQKDPNEVLQNQVNKYREVFKVAIERAKLIDDSLAHYLDERPIQAEQALVTQESDVAVFKCPKCGSNMVLRERRQGRGKYISCMGTCTNVIWFPETVEDVEVLNETCNQCTENIRKLKFKLVRTMVSLYGTSYTTCIGCDTEFREMSDIREDCIKQTGERRANYTGHNNTRDTGYSSISTSSTAQSRSIQQQSVSSNRGSTVRSNNNVGLIGISGTSESRTQNQHSNVSQLNRSNRPNTDRSTTSNNRENHNSWGINSGDFNSSLNRSNPYAARDTPNTNRITNTWGNIDNSSEIMCQCHELAIQLTVRKEGPNKGRLFYKCAKPQGRGCNFFLWATPNPEPEDNAANEHSSWVSNLNRNNDGAGNVSRVGTSNNDWGSSSTNDVICQCDQPARKLTVHKDGPNKGRQFYGCPKGMNSTCKFFKWADEDDAGSHENTDWSNSTARGRGNTARSRMPQKGGAPKRPRLTGGKRKSYEEQMSIKWELTNSAVREVIVVGIRNDIVDECPFAFVSKVSGTEGYSRFSFPFTHPVVSCDDNTMAWLGTIANNVLRNIVFTDTPPNVVLEVRPDQYSNRHIHSREDGIVLYGPGGKKNQEKYEIVLHRPCTETLHEAYSLFRSETLQGAEERFSIYKDKVPVLVQIVREMCSVGKIQKLCDTLTQHPTWTLAHLAAYFALHDAFTHVIVNSQLNSGDSETGISPLQVAIQTHNLRTVEMLIAAKSSLEHLDYNANTVYHYAATSTKEIILALGPGLPNSLNSRNSNGHTPLHVACLNDKPDCVRALLLIGADVNIPASEGQPSSPGYVGDYLQQNKPNVLHPEDMKFGGTPLHWSRSREVITALIDTNCDIDAPNFNGRTALHVMVMRKRLPCVVALLSHMASVNIVDNDGNTPLHLAVEAETPAIVQALIGFGSDIDAQNWKAETPRHKANVDTTDGNKIIYMLHAVGAQRCPSEMVGCHLGCKHGENYTGIAPEEPPHYIPRTILDQMLHVSGMEKMAETGNRKRIKGGRLLCLDGGGIRGLVLIQTLLEIESVLRKPVMHCFDWIAGTSTGGILGLGLAAGKSLRECQALYFRIKENAFVGSRPYNSEGLEKELKECLGADTVMADIQIPKIMITGVLADRKPVDLHLFRNYEAPSAILKLPESSMFKPTLSSREQLLWKAARATGAAPSYFRAFGRFLDGGLIANNPTLDAMTEIHEYNLALKATNREKEVIPLSLVVSLGTGTIPTTYALNEIDVFRPDSLWDTAKLAFGISALGTLLVDQATASDGRVVDRARTWCSMIGVPYYRFSPHLSTEVAMDEKSDEILVNMIWTAKAFMHANRDVVQELATIIGRDSSLED</sequence>
<keyword evidence="4 14" id="KW-0863">Zinc-finger</keyword>
<dbReference type="Pfam" id="PF12796">
    <property type="entry name" value="Ank_2"/>
    <property type="match status" value="1"/>
</dbReference>
<dbReference type="CDD" id="cd00186">
    <property type="entry name" value="TOP1Ac"/>
    <property type="match status" value="1"/>
</dbReference>
<dbReference type="PROSITE" id="PS51999">
    <property type="entry name" value="ZF_GRF"/>
    <property type="match status" value="2"/>
</dbReference>
<dbReference type="FunFam" id="1.10.460.10:FF:000003">
    <property type="entry name" value="DNA topoisomerase"/>
    <property type="match status" value="1"/>
</dbReference>
<dbReference type="SMART" id="SM00248">
    <property type="entry name" value="ANK"/>
    <property type="match status" value="5"/>
</dbReference>
<comment type="catalytic activity">
    <reaction evidence="1">
        <text>ATP-independent breakage of single-stranded DNA, followed by passage and rejoining.</text>
        <dbReference type="EC" id="5.6.2.1"/>
    </reaction>
</comment>
<dbReference type="SMART" id="SM00437">
    <property type="entry name" value="TOP1Ac"/>
    <property type="match status" value="1"/>
</dbReference>
<dbReference type="InterPro" id="IPR013826">
    <property type="entry name" value="Topo_IA_cen_sub3"/>
</dbReference>
<dbReference type="Pfam" id="PF01131">
    <property type="entry name" value="Topoisom_bac"/>
    <property type="match status" value="1"/>
</dbReference>
<dbReference type="PROSITE" id="PS50297">
    <property type="entry name" value="ANK_REP_REGION"/>
    <property type="match status" value="3"/>
</dbReference>
<dbReference type="Pfam" id="PF06839">
    <property type="entry name" value="Zn_ribbon_GRF"/>
    <property type="match status" value="2"/>
</dbReference>
<keyword evidence="9 20" id="KW-0413">Isomerase</keyword>
<feature type="repeat" description="ANK" evidence="12">
    <location>
        <begin position="1434"/>
        <end position="1466"/>
    </location>
</feature>
<feature type="short sequence motif" description="DGA/G" evidence="13">
    <location>
        <begin position="1727"/>
        <end position="1729"/>
    </location>
</feature>
<dbReference type="SMART" id="SM00436">
    <property type="entry name" value="TOP1Bc"/>
    <property type="match status" value="1"/>
</dbReference>
<organism evidence="20 21">
    <name type="scientific">Temnothorax longispinosus</name>
    <dbReference type="NCBI Taxonomy" id="300112"/>
    <lineage>
        <taxon>Eukaryota</taxon>
        <taxon>Metazoa</taxon>
        <taxon>Ecdysozoa</taxon>
        <taxon>Arthropoda</taxon>
        <taxon>Hexapoda</taxon>
        <taxon>Insecta</taxon>
        <taxon>Pterygota</taxon>
        <taxon>Neoptera</taxon>
        <taxon>Endopterygota</taxon>
        <taxon>Hymenoptera</taxon>
        <taxon>Apocrita</taxon>
        <taxon>Aculeata</taxon>
        <taxon>Formicoidea</taxon>
        <taxon>Formicidae</taxon>
        <taxon>Myrmicinae</taxon>
        <taxon>Temnothorax</taxon>
    </lineage>
</organism>
<name>A0A4S2KF58_9HYME</name>
<dbReference type="Pfam" id="PF01734">
    <property type="entry name" value="Patatin"/>
    <property type="match status" value="1"/>
</dbReference>
<dbReference type="EMBL" id="QBLH01002572">
    <property type="protein sequence ID" value="TGZ48032.1"/>
    <property type="molecule type" value="Genomic_DNA"/>
</dbReference>
<keyword evidence="8" id="KW-0238">DNA-binding</keyword>
<dbReference type="PANTHER" id="PTHR11390:SF21">
    <property type="entry name" value="DNA TOPOISOMERASE 3-ALPHA"/>
    <property type="match status" value="1"/>
</dbReference>
<dbReference type="FunFam" id="1.10.290.10:FF:000001">
    <property type="entry name" value="DNA topoisomerase"/>
    <property type="match status" value="1"/>
</dbReference>
<dbReference type="InterPro" id="IPR034144">
    <property type="entry name" value="TOPRIM_TopoIII"/>
</dbReference>
<evidence type="ECO:0000259" key="16">
    <source>
        <dbReference type="PROSITE" id="PS50880"/>
    </source>
</evidence>
<dbReference type="InterPro" id="IPR023406">
    <property type="entry name" value="Topo_IA_AS"/>
</dbReference>
<dbReference type="InterPro" id="IPR013824">
    <property type="entry name" value="Topo_IA_cen_sub1"/>
</dbReference>
<keyword evidence="7 13" id="KW-0443">Lipid metabolism</keyword>
<dbReference type="InterPro" id="IPR036770">
    <property type="entry name" value="Ankyrin_rpt-contain_sf"/>
</dbReference>
<evidence type="ECO:0000256" key="5">
    <source>
        <dbReference type="ARBA" id="ARBA00022833"/>
    </source>
</evidence>
<dbReference type="InterPro" id="IPR010666">
    <property type="entry name" value="Znf_GRF"/>
</dbReference>
<protein>
    <submittedName>
        <fullName evidence="20">DNA topoisomerase</fullName>
    </submittedName>
</protein>
<keyword evidence="21" id="KW-1185">Reference proteome</keyword>
<dbReference type="PROSITE" id="PS52039">
    <property type="entry name" value="TOPO_IA_2"/>
    <property type="match status" value="1"/>
</dbReference>
<dbReference type="GO" id="GO:0003677">
    <property type="term" value="F:DNA binding"/>
    <property type="evidence" value="ECO:0007669"/>
    <property type="project" value="UniProtKB-KW"/>
</dbReference>
<evidence type="ECO:0000256" key="11">
    <source>
        <dbReference type="ARBA" id="ARBA00056363"/>
    </source>
</evidence>
<feature type="compositionally biased region" description="Polar residues" evidence="15">
    <location>
        <begin position="825"/>
        <end position="834"/>
    </location>
</feature>
<comment type="similarity">
    <text evidence="2">Belongs to the type IA topoisomerase family.</text>
</comment>
<dbReference type="SUPFAM" id="SSF52151">
    <property type="entry name" value="FabD/lysophospholipase-like"/>
    <property type="match status" value="1"/>
</dbReference>
<dbReference type="PRINTS" id="PR00417">
    <property type="entry name" value="PRTPISMRASEI"/>
</dbReference>
<dbReference type="SUPFAM" id="SSF48403">
    <property type="entry name" value="Ankyrin repeat"/>
    <property type="match status" value="1"/>
</dbReference>
<dbReference type="GO" id="GO:0031422">
    <property type="term" value="C:RecQ family helicase-topoisomerase III complex"/>
    <property type="evidence" value="ECO:0007669"/>
    <property type="project" value="TreeGrafter"/>
</dbReference>
<dbReference type="GO" id="GO:0004623">
    <property type="term" value="F:phospholipase A2 activity"/>
    <property type="evidence" value="ECO:0007669"/>
    <property type="project" value="UniProtKB-EC"/>
</dbReference>
<dbReference type="CDD" id="cd07212">
    <property type="entry name" value="Pat_PNPLA9"/>
    <property type="match status" value="1"/>
</dbReference>
<dbReference type="InterPro" id="IPR013825">
    <property type="entry name" value="Topo_IA_cen_sub2"/>
</dbReference>
<accession>A0A4S2KF58</accession>
<dbReference type="InterPro" id="IPR013497">
    <property type="entry name" value="Topo_IA_cen"/>
</dbReference>
<evidence type="ECO:0000256" key="2">
    <source>
        <dbReference type="ARBA" id="ARBA00009446"/>
    </source>
</evidence>
<feature type="domain" description="PNPLA" evidence="17">
    <location>
        <begin position="1558"/>
        <end position="1740"/>
    </location>
</feature>
<dbReference type="GO" id="GO:0008270">
    <property type="term" value="F:zinc ion binding"/>
    <property type="evidence" value="ECO:0007669"/>
    <property type="project" value="UniProtKB-KW"/>
</dbReference>
<evidence type="ECO:0000256" key="1">
    <source>
        <dbReference type="ARBA" id="ARBA00000213"/>
    </source>
</evidence>
<reference evidence="20 21" key="1">
    <citation type="journal article" date="2019" name="Philos. Trans. R. Soc. Lond., B, Biol. Sci.">
        <title>Ant behaviour and brain gene expression of defending hosts depend on the ecological success of the intruding social parasite.</title>
        <authorList>
            <person name="Kaur R."/>
            <person name="Stoldt M."/>
            <person name="Jongepier E."/>
            <person name="Feldmeyer B."/>
            <person name="Menzel F."/>
            <person name="Bornberg-Bauer E."/>
            <person name="Foitzik S."/>
        </authorList>
    </citation>
    <scope>NUCLEOTIDE SEQUENCE [LARGE SCALE GENOMIC DNA]</scope>
    <source>
        <tissue evidence="20">Whole body</tissue>
    </source>
</reference>
<feature type="short sequence motif" description="GXGXXG" evidence="13">
    <location>
        <begin position="1562"/>
        <end position="1567"/>
    </location>
</feature>